<dbReference type="InterPro" id="IPR022496">
    <property type="entry name" value="T6A_TsaB"/>
</dbReference>
<dbReference type="InterPro" id="IPR043129">
    <property type="entry name" value="ATPase_NBD"/>
</dbReference>
<dbReference type="SUPFAM" id="SSF53067">
    <property type="entry name" value="Actin-like ATPase domain"/>
    <property type="match status" value="1"/>
</dbReference>
<evidence type="ECO:0000313" key="3">
    <source>
        <dbReference type="Proteomes" id="UP000765338"/>
    </source>
</evidence>
<reference evidence="2 3" key="1">
    <citation type="submission" date="2017-10" db="EMBL/GenBank/DDBJ databases">
        <authorList>
            <person name="Jakob F."/>
        </authorList>
    </citation>
    <scope>NUCLEOTIDE SEQUENCE [LARGE SCALE GENOMIC DNA]</scope>
    <source>
        <strain evidence="2 3">TMW 2.1889</strain>
    </source>
</reference>
<dbReference type="NCBIfam" id="TIGR03725">
    <property type="entry name" value="T6A_YeaZ"/>
    <property type="match status" value="1"/>
</dbReference>
<feature type="domain" description="Gcp-like" evidence="1">
    <location>
        <begin position="38"/>
        <end position="113"/>
    </location>
</feature>
<evidence type="ECO:0000259" key="1">
    <source>
        <dbReference type="Pfam" id="PF00814"/>
    </source>
</evidence>
<proteinExistence type="predicted"/>
<dbReference type="EMBL" id="PDLY01000004">
    <property type="protein sequence ID" value="MBA5727665.1"/>
    <property type="molecule type" value="Genomic_DNA"/>
</dbReference>
<organism evidence="2 3">
    <name type="scientific">Bombella mellum</name>
    <dbReference type="NCBI Taxonomy" id="2039288"/>
    <lineage>
        <taxon>Bacteria</taxon>
        <taxon>Pseudomonadati</taxon>
        <taxon>Pseudomonadota</taxon>
        <taxon>Alphaproteobacteria</taxon>
        <taxon>Acetobacterales</taxon>
        <taxon>Acetobacteraceae</taxon>
        <taxon>Bombella</taxon>
    </lineage>
</organism>
<dbReference type="Pfam" id="PF00814">
    <property type="entry name" value="TsaD"/>
    <property type="match status" value="1"/>
</dbReference>
<comment type="caution">
    <text evidence="2">The sequence shown here is derived from an EMBL/GenBank/DDBJ whole genome shotgun (WGS) entry which is preliminary data.</text>
</comment>
<protein>
    <submittedName>
        <fullName evidence="2">tRNA (Adenosine(37)-N6)-threonylcarbamoyltransferase complex dimerization subunit type 1 TsaB</fullName>
    </submittedName>
</protein>
<gene>
    <name evidence="2" type="primary">tsaB</name>
    <name evidence="2" type="ORF">CPA56_06690</name>
</gene>
<name>A0ABR5ZTT3_9PROT</name>
<accession>A0ABR5ZTT3</accession>
<dbReference type="Gene3D" id="3.30.420.40">
    <property type="match status" value="1"/>
</dbReference>
<evidence type="ECO:0000313" key="2">
    <source>
        <dbReference type="EMBL" id="MBA5727665.1"/>
    </source>
</evidence>
<dbReference type="RefSeq" id="WP_182041253.1">
    <property type="nucleotide sequence ID" value="NZ_PDLY01000004.1"/>
</dbReference>
<dbReference type="InterPro" id="IPR000905">
    <property type="entry name" value="Gcp-like_dom"/>
</dbReference>
<sequence length="231" mass="23791">MAVRPERCLVLNGAGAGRGRSNLVALLERGVVVEEQVLAGRGASERFAPAVQAMLARSGWERPPEMVVAVVGPGSFTGLRASLSLAAGLVRGWKCQGVGVRLGDALRVTMQRDDATILCLARRGRVFVDPPGGTAHALPVSDIRPGCWSVVAGDAVHGDDALPELTGQRGEALLGSETVRLPHASPTAAGIFVAACQASGHGSVMAHALEPLYVDPPEAKPPAGGLRPAPQ</sequence>
<dbReference type="Proteomes" id="UP000765338">
    <property type="component" value="Unassembled WGS sequence"/>
</dbReference>
<keyword evidence="3" id="KW-1185">Reference proteome</keyword>